<dbReference type="GO" id="GO:0009279">
    <property type="term" value="C:cell outer membrane"/>
    <property type="evidence" value="ECO:0007669"/>
    <property type="project" value="UniProtKB-SubCell"/>
</dbReference>
<dbReference type="KEGG" id="scyp:JYB88_07525"/>
<evidence type="ECO:0000256" key="5">
    <source>
        <dbReference type="SAM" id="Coils"/>
    </source>
</evidence>
<name>A0A975AMH1_9GAMM</name>
<evidence type="ECO:0000256" key="3">
    <source>
        <dbReference type="ARBA" id="ARBA00023237"/>
    </source>
</evidence>
<evidence type="ECO:0000256" key="1">
    <source>
        <dbReference type="ARBA" id="ARBA00004442"/>
    </source>
</evidence>
<dbReference type="InterPro" id="IPR006664">
    <property type="entry name" value="OMP_bac"/>
</dbReference>
<dbReference type="InterPro" id="IPR027367">
    <property type="entry name" value="Gly-zipper_YMGG"/>
</dbReference>
<dbReference type="SUPFAM" id="SSF103088">
    <property type="entry name" value="OmpA-like"/>
    <property type="match status" value="1"/>
</dbReference>
<dbReference type="AlphaFoldDB" id="A0A975AMH1"/>
<evidence type="ECO:0000256" key="2">
    <source>
        <dbReference type="ARBA" id="ARBA00023136"/>
    </source>
</evidence>
<dbReference type="PANTHER" id="PTHR30329:SF21">
    <property type="entry name" value="LIPOPROTEIN YIAD-RELATED"/>
    <property type="match status" value="1"/>
</dbReference>
<dbReference type="InterPro" id="IPR022511">
    <property type="entry name" value="PdsO"/>
</dbReference>
<feature type="chain" id="PRO_5038090258" evidence="7">
    <location>
        <begin position="22"/>
        <end position="255"/>
    </location>
</feature>
<reference evidence="9 10" key="1">
    <citation type="submission" date="2021-03" db="EMBL/GenBank/DDBJ databases">
        <title>Novel species identification of genus Shewanella.</title>
        <authorList>
            <person name="Liu G."/>
            <person name="Zhang Q."/>
        </authorList>
    </citation>
    <scope>NUCLEOTIDE SEQUENCE [LARGE SCALE GENOMIC DNA]</scope>
    <source>
        <strain evidence="9 10">FJAT-53726</strain>
    </source>
</reference>
<accession>A0A975AMH1</accession>
<feature type="coiled-coil region" evidence="5">
    <location>
        <begin position="77"/>
        <end position="128"/>
    </location>
</feature>
<dbReference type="InterPro" id="IPR036737">
    <property type="entry name" value="OmpA-like_sf"/>
</dbReference>
<keyword evidence="6" id="KW-1133">Transmembrane helix</keyword>
<evidence type="ECO:0000256" key="7">
    <source>
        <dbReference type="SAM" id="SignalP"/>
    </source>
</evidence>
<keyword evidence="10" id="KW-1185">Reference proteome</keyword>
<dbReference type="Gene3D" id="3.30.1330.60">
    <property type="entry name" value="OmpA-like domain"/>
    <property type="match status" value="1"/>
</dbReference>
<dbReference type="Proteomes" id="UP000663281">
    <property type="component" value="Chromosome"/>
</dbReference>
<evidence type="ECO:0000256" key="6">
    <source>
        <dbReference type="SAM" id="Phobius"/>
    </source>
</evidence>
<gene>
    <name evidence="9" type="primary">pdsO</name>
    <name evidence="9" type="ORF">JYB88_07525</name>
</gene>
<proteinExistence type="predicted"/>
<organism evidence="9 10">
    <name type="scientific">Shewanella cyperi</name>
    <dbReference type="NCBI Taxonomy" id="2814292"/>
    <lineage>
        <taxon>Bacteria</taxon>
        <taxon>Pseudomonadati</taxon>
        <taxon>Pseudomonadota</taxon>
        <taxon>Gammaproteobacteria</taxon>
        <taxon>Alteromonadales</taxon>
        <taxon>Shewanellaceae</taxon>
        <taxon>Shewanella</taxon>
    </lineage>
</organism>
<dbReference type="PANTHER" id="PTHR30329">
    <property type="entry name" value="STATOR ELEMENT OF FLAGELLAR MOTOR COMPLEX"/>
    <property type="match status" value="1"/>
</dbReference>
<dbReference type="PROSITE" id="PS51123">
    <property type="entry name" value="OMPA_2"/>
    <property type="match status" value="1"/>
</dbReference>
<comment type="subcellular location">
    <subcellularLocation>
        <location evidence="1">Cell outer membrane</location>
    </subcellularLocation>
</comment>
<keyword evidence="2 4" id="KW-0472">Membrane</keyword>
<feature type="signal peptide" evidence="7">
    <location>
        <begin position="1"/>
        <end position="21"/>
    </location>
</feature>
<dbReference type="CDD" id="cd07185">
    <property type="entry name" value="OmpA_C-like"/>
    <property type="match status" value="1"/>
</dbReference>
<evidence type="ECO:0000256" key="4">
    <source>
        <dbReference type="PROSITE-ProRule" id="PRU00473"/>
    </source>
</evidence>
<dbReference type="Pfam" id="PF00691">
    <property type="entry name" value="OmpA"/>
    <property type="match status" value="1"/>
</dbReference>
<keyword evidence="7" id="KW-0732">Signal</keyword>
<dbReference type="InterPro" id="IPR006665">
    <property type="entry name" value="OmpA-like"/>
</dbReference>
<evidence type="ECO:0000259" key="8">
    <source>
        <dbReference type="PROSITE" id="PS51123"/>
    </source>
</evidence>
<keyword evidence="3" id="KW-0998">Cell outer membrane</keyword>
<dbReference type="Pfam" id="PF13441">
    <property type="entry name" value="Gly-zipper_YMGG"/>
    <property type="match status" value="1"/>
</dbReference>
<protein>
    <submittedName>
        <fullName evidence="9">Sortase-associated OmpA-like protein PdsO</fullName>
    </submittedName>
</protein>
<evidence type="ECO:0000313" key="9">
    <source>
        <dbReference type="EMBL" id="QSX31457.1"/>
    </source>
</evidence>
<dbReference type="InterPro" id="IPR050330">
    <property type="entry name" value="Bact_OuterMem_StrucFunc"/>
</dbReference>
<dbReference type="EMBL" id="CP071504">
    <property type="protein sequence ID" value="QSX31457.1"/>
    <property type="molecule type" value="Genomic_DNA"/>
</dbReference>
<keyword evidence="6" id="KW-0812">Transmembrane</keyword>
<dbReference type="PRINTS" id="PR01021">
    <property type="entry name" value="OMPADOMAIN"/>
</dbReference>
<keyword evidence="5" id="KW-0175">Coiled coil</keyword>
<sequence>MKHTIIAGIVSLTLFGNSALAAEVSTEATTPREHKEELIGLGSGILLGAAVGGPVGAIIGAFTGGIIGKSVADDDQLKAQEARLARQEEDLTSLRRTKESLENLSGEYARVQRQLNELRQSRESRLQELSLGLNVQFKTGSSAIEPHFKTQLDDVAFVMTQDPELKLDLKAFADRRGDADYNQALSEQRLAEVRSYLVSKGVTEDRLQGKALGASAPLAQASGLEEDFFDRRVSLRLSSQELQSQTEEALASNGQ</sequence>
<feature type="domain" description="OmpA-like" evidence="8">
    <location>
        <begin position="124"/>
        <end position="241"/>
    </location>
</feature>
<feature type="transmembrane region" description="Helical" evidence="6">
    <location>
        <begin position="45"/>
        <end position="68"/>
    </location>
</feature>
<dbReference type="RefSeq" id="WP_207326001.1">
    <property type="nucleotide sequence ID" value="NZ_CP071504.1"/>
</dbReference>
<evidence type="ECO:0000313" key="10">
    <source>
        <dbReference type="Proteomes" id="UP000663281"/>
    </source>
</evidence>
<dbReference type="NCBIfam" id="TIGR03789">
    <property type="entry name" value="pdsO"/>
    <property type="match status" value="1"/>
</dbReference>